<dbReference type="Proteomes" id="UP000240974">
    <property type="component" value="Unassembled WGS sequence"/>
</dbReference>
<gene>
    <name evidence="2" type="ORF">C7U54_09320</name>
</gene>
<organism evidence="2 3">
    <name type="scientific">Faecalibacillus intestinalis</name>
    <dbReference type="NCBI Taxonomy" id="1982626"/>
    <lineage>
        <taxon>Bacteria</taxon>
        <taxon>Bacillati</taxon>
        <taxon>Bacillota</taxon>
        <taxon>Erysipelotrichia</taxon>
        <taxon>Erysipelotrichales</taxon>
        <taxon>Coprobacillaceae</taxon>
        <taxon>Faecalibacillus</taxon>
    </lineage>
</organism>
<dbReference type="Gene3D" id="3.10.580.10">
    <property type="entry name" value="CBS-domain"/>
    <property type="match status" value="1"/>
</dbReference>
<reference evidence="2 3" key="1">
    <citation type="journal article" date="2019" name="Int. J. Syst. Evol. Microbiol.">
        <title>Faecalibacillus intestinalis gen. nov., sp. nov. and Faecalibacillus faecis sp. nov., isolated from human faeces.</title>
        <authorList>
            <person name="Seo B."/>
            <person name="Jeon K."/>
            <person name="Baek I."/>
            <person name="Lee Y.M."/>
            <person name="Baek K."/>
            <person name="Ko G."/>
        </authorList>
    </citation>
    <scope>NUCLEOTIDE SEQUENCE [LARGE SCALE GENOMIC DNA]</scope>
    <source>
        <strain evidence="2 3">SNUG30099</strain>
    </source>
</reference>
<comment type="caution">
    <text evidence="2">The sequence shown here is derived from an EMBL/GenBank/DDBJ whole genome shotgun (WGS) entry which is preliminary data.</text>
</comment>
<dbReference type="PROSITE" id="PS50883">
    <property type="entry name" value="EAL"/>
    <property type="match status" value="1"/>
</dbReference>
<dbReference type="InterPro" id="IPR001633">
    <property type="entry name" value="EAL_dom"/>
</dbReference>
<dbReference type="Gene3D" id="3.20.20.450">
    <property type="entry name" value="EAL domain"/>
    <property type="match status" value="1"/>
</dbReference>
<accession>A0A2T3FXW1</accession>
<dbReference type="PANTHER" id="PTHR33121">
    <property type="entry name" value="CYCLIC DI-GMP PHOSPHODIESTERASE PDEF"/>
    <property type="match status" value="1"/>
</dbReference>
<dbReference type="InterPro" id="IPR046342">
    <property type="entry name" value="CBS_dom_sf"/>
</dbReference>
<dbReference type="Pfam" id="PF00563">
    <property type="entry name" value="EAL"/>
    <property type="match status" value="1"/>
</dbReference>
<dbReference type="EMBL" id="PYLQ01000013">
    <property type="protein sequence ID" value="PST40092.1"/>
    <property type="molecule type" value="Genomic_DNA"/>
</dbReference>
<dbReference type="CDD" id="cd01948">
    <property type="entry name" value="EAL"/>
    <property type="match status" value="1"/>
</dbReference>
<dbReference type="RefSeq" id="WP_107030109.1">
    <property type="nucleotide sequence ID" value="NZ_PYLQ01000013.1"/>
</dbReference>
<proteinExistence type="predicted"/>
<dbReference type="SUPFAM" id="SSF54631">
    <property type="entry name" value="CBS-domain pair"/>
    <property type="match status" value="1"/>
</dbReference>
<dbReference type="GO" id="GO:0071111">
    <property type="term" value="F:cyclic-guanylate-specific phosphodiesterase activity"/>
    <property type="evidence" value="ECO:0007669"/>
    <property type="project" value="InterPro"/>
</dbReference>
<dbReference type="InterPro" id="IPR035919">
    <property type="entry name" value="EAL_sf"/>
</dbReference>
<dbReference type="InterPro" id="IPR050706">
    <property type="entry name" value="Cyclic-di-GMP_PDE-like"/>
</dbReference>
<dbReference type="SMART" id="SM00052">
    <property type="entry name" value="EAL"/>
    <property type="match status" value="1"/>
</dbReference>
<evidence type="ECO:0000259" key="1">
    <source>
        <dbReference type="PROSITE" id="PS50883"/>
    </source>
</evidence>
<dbReference type="PANTHER" id="PTHR33121:SF76">
    <property type="entry name" value="SIGNALING PROTEIN"/>
    <property type="match status" value="1"/>
</dbReference>
<evidence type="ECO:0000313" key="2">
    <source>
        <dbReference type="EMBL" id="PST40092.1"/>
    </source>
</evidence>
<dbReference type="AlphaFoldDB" id="A0A2T3FXW1"/>
<keyword evidence="3" id="KW-1185">Reference proteome</keyword>
<dbReference type="InterPro" id="IPR000644">
    <property type="entry name" value="CBS_dom"/>
</dbReference>
<evidence type="ECO:0000313" key="3">
    <source>
        <dbReference type="Proteomes" id="UP000240974"/>
    </source>
</evidence>
<sequence length="387" mass="45336">MKLNEKKINEFFKIINEKKIKSVFQPIVSLKTGEIVSFEALSRITLESCTLNIEELFKIANTLEQSWKLDQLCRKCAIKASQQMPLGKKLFINVDANILLDSDFVQGFTKEYLKKYHLDSNNIVFELSETTSIEDKHLFKQAVRHYRSQGFEIAIDDVGSGYSNLNRINHTQPEYIKLDKELIQDIHLNKDKRTMVEVMVNYCKVMHYKLIVEGIETKEELECLIQLGIEYGQGYYLKKPVDNFDDLLPDIKETIKKLYNKYKKTLDIPTIDSLCHFPCTLKTYQNINNAYQIFEENNTTQRIYVINDEGHYLGYLKRENILCDLDIVEPNLFKDSLIVPSHLPIKNVCQLFLENEHSHFYEDIIVLKNPCFYGIVTIKDLLKYLIK</sequence>
<dbReference type="SUPFAM" id="SSF141868">
    <property type="entry name" value="EAL domain-like"/>
    <property type="match status" value="1"/>
</dbReference>
<dbReference type="Pfam" id="PF00571">
    <property type="entry name" value="CBS"/>
    <property type="match status" value="2"/>
</dbReference>
<name>A0A2T3FXW1_9FIRM</name>
<feature type="domain" description="EAL" evidence="1">
    <location>
        <begin position="4"/>
        <end position="254"/>
    </location>
</feature>
<protein>
    <recommendedName>
        <fullName evidence="1">EAL domain-containing protein</fullName>
    </recommendedName>
</protein>